<name>A0A1J7C9B8_FLAJO</name>
<dbReference type="OrthoDB" id="9790734at2"/>
<dbReference type="PANTHER" id="PTHR43355:SF2">
    <property type="entry name" value="FLAVIN REDUCTASE (NADPH)"/>
    <property type="match status" value="1"/>
</dbReference>
<evidence type="ECO:0000313" key="2">
    <source>
        <dbReference type="EMBL" id="OIV42289.1"/>
    </source>
</evidence>
<organism evidence="2 3">
    <name type="scientific">Flavobacterium johnsoniae</name>
    <name type="common">Cytophaga johnsonae</name>
    <dbReference type="NCBI Taxonomy" id="986"/>
    <lineage>
        <taxon>Bacteria</taxon>
        <taxon>Pseudomonadati</taxon>
        <taxon>Bacteroidota</taxon>
        <taxon>Flavobacteriia</taxon>
        <taxon>Flavobacteriales</taxon>
        <taxon>Flavobacteriaceae</taxon>
        <taxon>Flavobacterium</taxon>
    </lineage>
</organism>
<dbReference type="Gene3D" id="3.40.50.720">
    <property type="entry name" value="NAD(P)-binding Rossmann-like Domain"/>
    <property type="match status" value="1"/>
</dbReference>
<dbReference type="RefSeq" id="WP_071635594.1">
    <property type="nucleotide sequence ID" value="NZ_MLFK01000005.1"/>
</dbReference>
<feature type="domain" description="NAD(P)-binding" evidence="1">
    <location>
        <begin position="11"/>
        <end position="198"/>
    </location>
</feature>
<dbReference type="Proteomes" id="UP000182826">
    <property type="component" value="Unassembled WGS sequence"/>
</dbReference>
<sequence>MKNISKTAVLGGGGRTGNFLVNQLLEQGFSLKLLLRNPENFQIQNTNIEIIQGDALDFESIKSLLKDCQAVVSTIGQRKDEPLVAGQVTKNVLKAMKAYNIDRYVLLAGLNIDTPFDKKSPKTVMATDWMKTNFPIIQEDRQKAYDLLEESDVNWTQVRVPFIEFSDESSEIAVSLEDCLGDKITAFDISRFMIKEMTESNYSRQSPFISAI</sequence>
<dbReference type="InterPro" id="IPR036291">
    <property type="entry name" value="NAD(P)-bd_dom_sf"/>
</dbReference>
<dbReference type="Pfam" id="PF13460">
    <property type="entry name" value="NAD_binding_10"/>
    <property type="match status" value="1"/>
</dbReference>
<dbReference type="SUPFAM" id="SSF51735">
    <property type="entry name" value="NAD(P)-binding Rossmann-fold domains"/>
    <property type="match status" value="1"/>
</dbReference>
<dbReference type="AlphaFoldDB" id="A0A1J7C9B8"/>
<evidence type="ECO:0000313" key="3">
    <source>
        <dbReference type="Proteomes" id="UP000182826"/>
    </source>
</evidence>
<dbReference type="GO" id="GO:0042602">
    <property type="term" value="F:riboflavin reductase (NADPH) activity"/>
    <property type="evidence" value="ECO:0007669"/>
    <property type="project" value="TreeGrafter"/>
</dbReference>
<accession>A0A1J7C9B8</accession>
<comment type="caution">
    <text evidence="2">The sequence shown here is derived from an EMBL/GenBank/DDBJ whole genome shotgun (WGS) entry which is preliminary data.</text>
</comment>
<evidence type="ECO:0000259" key="1">
    <source>
        <dbReference type="Pfam" id="PF13460"/>
    </source>
</evidence>
<gene>
    <name evidence="2" type="ORF">BKM63_05265</name>
</gene>
<proteinExistence type="predicted"/>
<reference evidence="2 3" key="1">
    <citation type="submission" date="2016-10" db="EMBL/GenBank/DDBJ databases">
        <title>Draft Genome Sequence of Rhizobacteria Flavobacterium johnsoniae CI04.</title>
        <authorList>
            <person name="Bravo J.I."/>
            <person name="Lozano G.L."/>
            <person name="Handelsman J."/>
        </authorList>
    </citation>
    <scope>NUCLEOTIDE SEQUENCE [LARGE SCALE GENOMIC DNA]</scope>
    <source>
        <strain evidence="2 3">CI04</strain>
    </source>
</reference>
<protein>
    <submittedName>
        <fullName evidence="2">NADH-flavin reductase</fullName>
    </submittedName>
</protein>
<dbReference type="InterPro" id="IPR051606">
    <property type="entry name" value="Polyketide_Oxido-like"/>
</dbReference>
<dbReference type="InterPro" id="IPR016040">
    <property type="entry name" value="NAD(P)-bd_dom"/>
</dbReference>
<keyword evidence="3" id="KW-1185">Reference proteome</keyword>
<dbReference type="PANTHER" id="PTHR43355">
    <property type="entry name" value="FLAVIN REDUCTASE (NADPH)"/>
    <property type="match status" value="1"/>
</dbReference>
<dbReference type="EMBL" id="MLFK01000005">
    <property type="protein sequence ID" value="OIV42289.1"/>
    <property type="molecule type" value="Genomic_DNA"/>
</dbReference>
<dbReference type="GO" id="GO:0004074">
    <property type="term" value="F:biliverdin reductase [NAD(P)H] activity"/>
    <property type="evidence" value="ECO:0007669"/>
    <property type="project" value="TreeGrafter"/>
</dbReference>